<name>A0A4R2LFT5_9FIRM</name>
<proteinExistence type="predicted"/>
<dbReference type="Gene3D" id="1.25.10.10">
    <property type="entry name" value="Leucine-rich Repeat Variant"/>
    <property type="match status" value="1"/>
</dbReference>
<feature type="domain" description="Condensin complex subunit 1 C-terminal" evidence="1">
    <location>
        <begin position="37"/>
        <end position="120"/>
    </location>
</feature>
<gene>
    <name evidence="2" type="ORF">EV212_11239</name>
</gene>
<dbReference type="AlphaFoldDB" id="A0A4R2LFT5"/>
<comment type="caution">
    <text evidence="2">The sequence shown here is derived from an EMBL/GenBank/DDBJ whole genome shotgun (WGS) entry which is preliminary data.</text>
</comment>
<accession>A0A4R2LFT5</accession>
<evidence type="ECO:0000259" key="1">
    <source>
        <dbReference type="Pfam" id="PF12717"/>
    </source>
</evidence>
<sequence>MNEIILKLKDKDDKAAYEYSKILRAESAESDKYLHMIPEFAGMLDDKSSYVRTRAFLLICNQARWAKDGQLAEFFDRMSALLYDSKPTVVRQCLQALHEVALYRSEMTDMIIDAVDKIDVSKYKDSISPLIEKDIKELMKVLG</sequence>
<dbReference type="InterPro" id="IPR016024">
    <property type="entry name" value="ARM-type_fold"/>
</dbReference>
<evidence type="ECO:0000313" key="2">
    <source>
        <dbReference type="EMBL" id="TCO83564.1"/>
    </source>
</evidence>
<dbReference type="Proteomes" id="UP000295711">
    <property type="component" value="Unassembled WGS sequence"/>
</dbReference>
<dbReference type="RefSeq" id="WP_132093095.1">
    <property type="nucleotide sequence ID" value="NZ_JANKAQ010000013.1"/>
</dbReference>
<keyword evidence="3" id="KW-1185">Reference proteome</keyword>
<dbReference type="InterPro" id="IPR011989">
    <property type="entry name" value="ARM-like"/>
</dbReference>
<dbReference type="SUPFAM" id="SSF48371">
    <property type="entry name" value="ARM repeat"/>
    <property type="match status" value="1"/>
</dbReference>
<reference evidence="2 3" key="1">
    <citation type="submission" date="2019-03" db="EMBL/GenBank/DDBJ databases">
        <title>Genomic Encyclopedia of Type Strains, Phase IV (KMG-IV): sequencing the most valuable type-strain genomes for metagenomic binning, comparative biology and taxonomic classification.</title>
        <authorList>
            <person name="Goeker M."/>
        </authorList>
    </citation>
    <scope>NUCLEOTIDE SEQUENCE [LARGE SCALE GENOMIC DNA]</scope>
    <source>
        <strain evidence="2 3">DSM 28559</strain>
    </source>
</reference>
<dbReference type="Pfam" id="PF12717">
    <property type="entry name" value="Cnd1"/>
    <property type="match status" value="1"/>
</dbReference>
<evidence type="ECO:0000313" key="3">
    <source>
        <dbReference type="Proteomes" id="UP000295711"/>
    </source>
</evidence>
<dbReference type="InterPro" id="IPR032682">
    <property type="entry name" value="Cnd1_C"/>
</dbReference>
<protein>
    <submittedName>
        <fullName evidence="2">Non-SMC mitotic condensation complex subunit 1</fullName>
    </submittedName>
</protein>
<dbReference type="EMBL" id="SLXA01000012">
    <property type="protein sequence ID" value="TCO83564.1"/>
    <property type="molecule type" value="Genomic_DNA"/>
</dbReference>
<organism evidence="2 3">
    <name type="scientific">Frisingicoccus caecimuris</name>
    <dbReference type="NCBI Taxonomy" id="1796636"/>
    <lineage>
        <taxon>Bacteria</taxon>
        <taxon>Bacillati</taxon>
        <taxon>Bacillota</taxon>
        <taxon>Clostridia</taxon>
        <taxon>Lachnospirales</taxon>
        <taxon>Lachnospiraceae</taxon>
        <taxon>Frisingicoccus</taxon>
    </lineage>
</organism>
<dbReference type="OrthoDB" id="1951221at2"/>